<keyword evidence="3" id="KW-1185">Reference proteome</keyword>
<evidence type="ECO:0000313" key="3">
    <source>
        <dbReference type="Proteomes" id="UP000596660"/>
    </source>
</evidence>
<dbReference type="AlphaFoldDB" id="A0A803MR77"/>
<feature type="region of interest" description="Disordered" evidence="1">
    <location>
        <begin position="337"/>
        <end position="359"/>
    </location>
</feature>
<sequence>MSGEVEGCLLGEKGEDEEDELMFIGDDEVGDNEAKIVVDYVEDYVEEKGSGERGGYSTPDEKECKSMVNLDCVTVEAPQVEQLADGNSVMYLRTLLTDFKIEETFSNVYTDAKFVEVQRECKRLMYCNCKNILEIEEGLYEHLIKDKVYIYSDIEKKEKPIDRWRIYRDRWRKDIYPKHTRVKVKYYDLSKTEEILRYDKMMVAFEPISSLASENDEALRMVIDGLQQLGMQIKKVGKPALPMSNVGEALTNSTPQSVNNAPQFRTPFSVGRKVVVGGQLADCGEDDHVVVTLELLVDGGIKDPPTNRGPGCVRATRFMTTYEEVCRQKEERRKKYVEKQRRKERAKKTQADASGDEDELIDKSVARQIDFDQSLSQSLQCSEDTVGNQILLGQNGVAIECFDVSEPLCFDGVLHEDDFIKRNGVQWG</sequence>
<proteinExistence type="predicted"/>
<evidence type="ECO:0000256" key="1">
    <source>
        <dbReference type="SAM" id="MobiDB-lite"/>
    </source>
</evidence>
<organism evidence="2 3">
    <name type="scientific">Chenopodium quinoa</name>
    <name type="common">Quinoa</name>
    <dbReference type="NCBI Taxonomy" id="63459"/>
    <lineage>
        <taxon>Eukaryota</taxon>
        <taxon>Viridiplantae</taxon>
        <taxon>Streptophyta</taxon>
        <taxon>Embryophyta</taxon>
        <taxon>Tracheophyta</taxon>
        <taxon>Spermatophyta</taxon>
        <taxon>Magnoliopsida</taxon>
        <taxon>eudicotyledons</taxon>
        <taxon>Gunneridae</taxon>
        <taxon>Pentapetalae</taxon>
        <taxon>Caryophyllales</taxon>
        <taxon>Chenopodiaceae</taxon>
        <taxon>Chenopodioideae</taxon>
        <taxon>Atripliceae</taxon>
        <taxon>Chenopodium</taxon>
    </lineage>
</organism>
<protein>
    <submittedName>
        <fullName evidence="2">Uncharacterized protein</fullName>
    </submittedName>
</protein>
<dbReference type="Gramene" id="AUR62033778-RA">
    <property type="protein sequence ID" value="AUR62033778-RA:cds"/>
    <property type="gene ID" value="AUR62033778"/>
</dbReference>
<dbReference type="EnsemblPlants" id="AUR62033778-RA">
    <property type="protein sequence ID" value="AUR62033778-RA:cds"/>
    <property type="gene ID" value="AUR62033778"/>
</dbReference>
<name>A0A803MR77_CHEQI</name>
<dbReference type="Proteomes" id="UP000596660">
    <property type="component" value="Unplaced"/>
</dbReference>
<accession>A0A803MR77</accession>
<reference evidence="2" key="1">
    <citation type="journal article" date="2017" name="Nature">
        <title>The genome of Chenopodium quinoa.</title>
        <authorList>
            <person name="Jarvis D.E."/>
            <person name="Ho Y.S."/>
            <person name="Lightfoot D.J."/>
            <person name="Schmoeckel S.M."/>
            <person name="Li B."/>
            <person name="Borm T.J.A."/>
            <person name="Ohyanagi H."/>
            <person name="Mineta K."/>
            <person name="Michell C.T."/>
            <person name="Saber N."/>
            <person name="Kharbatia N.M."/>
            <person name="Rupper R.R."/>
            <person name="Sharp A.R."/>
            <person name="Dally N."/>
            <person name="Boughton B.A."/>
            <person name="Woo Y.H."/>
            <person name="Gao G."/>
            <person name="Schijlen E.G.W.M."/>
            <person name="Guo X."/>
            <person name="Momin A.A."/>
            <person name="Negrao S."/>
            <person name="Al-Babili S."/>
            <person name="Gehring C."/>
            <person name="Roessner U."/>
            <person name="Jung C."/>
            <person name="Murphy K."/>
            <person name="Arold S.T."/>
            <person name="Gojobori T."/>
            <person name="van der Linden C.G."/>
            <person name="van Loo E.N."/>
            <person name="Jellen E.N."/>
            <person name="Maughan P.J."/>
            <person name="Tester M."/>
        </authorList>
    </citation>
    <scope>NUCLEOTIDE SEQUENCE [LARGE SCALE GENOMIC DNA]</scope>
    <source>
        <strain evidence="2">cv. PI 614886</strain>
    </source>
</reference>
<reference evidence="2" key="2">
    <citation type="submission" date="2021-03" db="UniProtKB">
        <authorList>
            <consortium name="EnsemblPlants"/>
        </authorList>
    </citation>
    <scope>IDENTIFICATION</scope>
</reference>
<evidence type="ECO:0000313" key="2">
    <source>
        <dbReference type="EnsemblPlants" id="AUR62033778-RA:cds"/>
    </source>
</evidence>